<protein>
    <submittedName>
        <fullName evidence="1">Uncharacterized protein</fullName>
    </submittedName>
</protein>
<gene>
    <name evidence="1" type="ORF">AQUCO_00800107v1</name>
</gene>
<reference evidence="1 2" key="1">
    <citation type="submission" date="2017-09" db="EMBL/GenBank/DDBJ databases">
        <title>WGS assembly of Aquilegia coerulea Goldsmith.</title>
        <authorList>
            <person name="Hodges S."/>
            <person name="Kramer E."/>
            <person name="Nordborg M."/>
            <person name="Tomkins J."/>
            <person name="Borevitz J."/>
            <person name="Derieg N."/>
            <person name="Yan J."/>
            <person name="Mihaltcheva S."/>
            <person name="Hayes R.D."/>
            <person name="Rokhsar D."/>
        </authorList>
    </citation>
    <scope>NUCLEOTIDE SEQUENCE [LARGE SCALE GENOMIC DNA]</scope>
    <source>
        <strain evidence="2">cv. Goldsmith</strain>
    </source>
</reference>
<sequence length="80" mass="9518">MSIFNFMKSQLTTMLNKFLELVKVFYLISIVSGFISEKNIWNRSFTHFPLISRSTVMKLSLLFESCSCKCSSKRHLQEWW</sequence>
<dbReference type="Proteomes" id="UP000230069">
    <property type="component" value="Unassembled WGS sequence"/>
</dbReference>
<evidence type="ECO:0000313" key="2">
    <source>
        <dbReference type="Proteomes" id="UP000230069"/>
    </source>
</evidence>
<name>A0A2G5EHE1_AQUCA</name>
<proteinExistence type="predicted"/>
<organism evidence="1 2">
    <name type="scientific">Aquilegia coerulea</name>
    <name type="common">Rocky mountain columbine</name>
    <dbReference type="NCBI Taxonomy" id="218851"/>
    <lineage>
        <taxon>Eukaryota</taxon>
        <taxon>Viridiplantae</taxon>
        <taxon>Streptophyta</taxon>
        <taxon>Embryophyta</taxon>
        <taxon>Tracheophyta</taxon>
        <taxon>Spermatophyta</taxon>
        <taxon>Magnoliopsida</taxon>
        <taxon>Ranunculales</taxon>
        <taxon>Ranunculaceae</taxon>
        <taxon>Thalictroideae</taxon>
        <taxon>Aquilegia</taxon>
    </lineage>
</organism>
<evidence type="ECO:0000313" key="1">
    <source>
        <dbReference type="EMBL" id="PIA55149.1"/>
    </source>
</evidence>
<dbReference type="EMBL" id="KZ305025">
    <property type="protein sequence ID" value="PIA55149.1"/>
    <property type="molecule type" value="Genomic_DNA"/>
</dbReference>
<accession>A0A2G5EHE1</accession>
<keyword evidence="2" id="KW-1185">Reference proteome</keyword>
<dbReference type="AlphaFoldDB" id="A0A2G5EHE1"/>
<dbReference type="InParanoid" id="A0A2G5EHE1"/>